<evidence type="ECO:0000256" key="8">
    <source>
        <dbReference type="PROSITE-ProRule" id="PRU10141"/>
    </source>
</evidence>
<dbReference type="InterPro" id="IPR033699">
    <property type="entry name" value="POLO_box_Plk4_1"/>
</dbReference>
<evidence type="ECO:0000313" key="13">
    <source>
        <dbReference type="EMBL" id="CAG8627460.1"/>
    </source>
</evidence>
<evidence type="ECO:0000256" key="1">
    <source>
        <dbReference type="ARBA" id="ARBA00004496"/>
    </source>
</evidence>
<reference evidence="13" key="1">
    <citation type="submission" date="2021-06" db="EMBL/GenBank/DDBJ databases">
        <authorList>
            <person name="Kallberg Y."/>
            <person name="Tangrot J."/>
            <person name="Rosling A."/>
        </authorList>
    </citation>
    <scope>NUCLEOTIDE SEQUENCE</scope>
    <source>
        <strain evidence="13">MT106</strain>
    </source>
</reference>
<dbReference type="InterPro" id="IPR017441">
    <property type="entry name" value="Protein_kinase_ATP_BS"/>
</dbReference>
<dbReference type="InterPro" id="IPR011009">
    <property type="entry name" value="Kinase-like_dom_sf"/>
</dbReference>
<dbReference type="InterPro" id="IPR046437">
    <property type="entry name" value="Ser_Thr-PK_POLO_box_1_sf"/>
</dbReference>
<dbReference type="PROSITE" id="PS51985">
    <property type="entry name" value="CPB2"/>
    <property type="match status" value="1"/>
</dbReference>
<dbReference type="PROSITE" id="PS00108">
    <property type="entry name" value="PROTEIN_KINASE_ST"/>
    <property type="match status" value="1"/>
</dbReference>
<dbReference type="InterPro" id="IPR047108">
    <property type="entry name" value="Plk4-like_POLO_box_2_sf"/>
</dbReference>
<feature type="domain" description="Cryptic POLO box 2 (CPB2)" evidence="12">
    <location>
        <begin position="471"/>
        <end position="588"/>
    </location>
</feature>
<protein>
    <submittedName>
        <fullName evidence="13">10917_t:CDS:1</fullName>
    </submittedName>
</protein>
<dbReference type="EMBL" id="CAJVPL010003159">
    <property type="protein sequence ID" value="CAG8627460.1"/>
    <property type="molecule type" value="Genomic_DNA"/>
</dbReference>
<evidence type="ECO:0000259" key="11">
    <source>
        <dbReference type="PROSITE" id="PS51984"/>
    </source>
</evidence>
<dbReference type="SMART" id="SM00220">
    <property type="entry name" value="S_TKc"/>
    <property type="match status" value="1"/>
</dbReference>
<accession>A0A9N9GQJ5</accession>
<keyword evidence="6" id="KW-0418">Kinase</keyword>
<feature type="compositionally biased region" description="Basic and acidic residues" evidence="9">
    <location>
        <begin position="9"/>
        <end position="21"/>
    </location>
</feature>
<evidence type="ECO:0000313" key="14">
    <source>
        <dbReference type="Proteomes" id="UP000789831"/>
    </source>
</evidence>
<dbReference type="Pfam" id="PF18190">
    <property type="entry name" value="Plk4_PB1"/>
    <property type="match status" value="1"/>
</dbReference>
<dbReference type="Gene3D" id="1.10.510.10">
    <property type="entry name" value="Transferase(Phosphotransferase) domain 1"/>
    <property type="match status" value="1"/>
</dbReference>
<dbReference type="GO" id="GO:0004674">
    <property type="term" value="F:protein serine/threonine kinase activity"/>
    <property type="evidence" value="ECO:0007669"/>
    <property type="project" value="UniProtKB-KW"/>
</dbReference>
<feature type="binding site" evidence="8">
    <location>
        <position position="113"/>
    </location>
    <ligand>
        <name>ATP</name>
        <dbReference type="ChEBI" id="CHEBI:30616"/>
    </ligand>
</feature>
<dbReference type="GO" id="GO:0005524">
    <property type="term" value="F:ATP binding"/>
    <property type="evidence" value="ECO:0007669"/>
    <property type="project" value="UniProtKB-UniRule"/>
</dbReference>
<dbReference type="Gene3D" id="3.30.1120.130">
    <property type="match status" value="1"/>
</dbReference>
<evidence type="ECO:0000256" key="9">
    <source>
        <dbReference type="SAM" id="MobiDB-lite"/>
    </source>
</evidence>
<gene>
    <name evidence="13" type="ORF">AGERDE_LOCUS10361</name>
</gene>
<evidence type="ECO:0000259" key="12">
    <source>
        <dbReference type="PROSITE" id="PS51985"/>
    </source>
</evidence>
<dbReference type="PROSITE" id="PS00107">
    <property type="entry name" value="PROTEIN_KINASE_ATP"/>
    <property type="match status" value="1"/>
</dbReference>
<evidence type="ECO:0000256" key="6">
    <source>
        <dbReference type="ARBA" id="ARBA00022777"/>
    </source>
</evidence>
<evidence type="ECO:0000256" key="2">
    <source>
        <dbReference type="ARBA" id="ARBA00022490"/>
    </source>
</evidence>
<dbReference type="Pfam" id="PF00069">
    <property type="entry name" value="Pkinase"/>
    <property type="match status" value="1"/>
</dbReference>
<dbReference type="GO" id="GO:0005737">
    <property type="term" value="C:cytoplasm"/>
    <property type="evidence" value="ECO:0007669"/>
    <property type="project" value="UniProtKB-SubCell"/>
</dbReference>
<dbReference type="PROSITE" id="PS50011">
    <property type="entry name" value="PROTEIN_KINASE_DOM"/>
    <property type="match status" value="1"/>
</dbReference>
<dbReference type="PANTHER" id="PTHR24345">
    <property type="entry name" value="SERINE/THREONINE-PROTEIN KINASE PLK"/>
    <property type="match status" value="1"/>
</dbReference>
<keyword evidence="4" id="KW-0808">Transferase</keyword>
<keyword evidence="2" id="KW-0963">Cytoplasm</keyword>
<dbReference type="InterPro" id="IPR000719">
    <property type="entry name" value="Prot_kinase_dom"/>
</dbReference>
<dbReference type="GO" id="GO:0005634">
    <property type="term" value="C:nucleus"/>
    <property type="evidence" value="ECO:0007669"/>
    <property type="project" value="TreeGrafter"/>
</dbReference>
<dbReference type="FunFam" id="1.10.510.10:FF:000571">
    <property type="entry name" value="Maternal embryonic leucine zipper kinase"/>
    <property type="match status" value="1"/>
</dbReference>
<dbReference type="InterPro" id="IPR033698">
    <property type="entry name" value="POLO_box_Plk4_2"/>
</dbReference>
<keyword evidence="7 8" id="KW-0067">ATP-binding</keyword>
<feature type="domain" description="Protein kinase" evidence="10">
    <location>
        <begin position="81"/>
        <end position="333"/>
    </location>
</feature>
<dbReference type="Gene3D" id="3.30.1120.120">
    <property type="match status" value="1"/>
</dbReference>
<evidence type="ECO:0000256" key="4">
    <source>
        <dbReference type="ARBA" id="ARBA00022679"/>
    </source>
</evidence>
<evidence type="ECO:0000256" key="3">
    <source>
        <dbReference type="ARBA" id="ARBA00022527"/>
    </source>
</evidence>
<keyword evidence="5 8" id="KW-0547">Nucleotide-binding</keyword>
<feature type="domain" description="Cryptic POLO box 1 (CPB1)" evidence="11">
    <location>
        <begin position="369"/>
        <end position="470"/>
    </location>
</feature>
<dbReference type="Gene3D" id="3.30.1120.30">
    <property type="entry name" value="POLO box domain"/>
    <property type="match status" value="1"/>
</dbReference>
<dbReference type="InterPro" id="IPR036947">
    <property type="entry name" value="POLO_box_dom_sf"/>
</dbReference>
<feature type="region of interest" description="Disordered" evidence="9">
    <location>
        <begin position="1"/>
        <end position="23"/>
    </location>
</feature>
<evidence type="ECO:0000259" key="10">
    <source>
        <dbReference type="PROSITE" id="PS50011"/>
    </source>
</evidence>
<dbReference type="InterPro" id="IPR008271">
    <property type="entry name" value="Ser/Thr_kinase_AS"/>
</dbReference>
<dbReference type="SUPFAM" id="SSF56112">
    <property type="entry name" value="Protein kinase-like (PK-like)"/>
    <property type="match status" value="1"/>
</dbReference>
<keyword evidence="14" id="KW-1185">Reference proteome</keyword>
<dbReference type="OrthoDB" id="377346at2759"/>
<dbReference type="PROSITE" id="PS51984">
    <property type="entry name" value="CPB1"/>
    <property type="match status" value="1"/>
</dbReference>
<dbReference type="Proteomes" id="UP000789831">
    <property type="component" value="Unassembled WGS sequence"/>
</dbReference>
<name>A0A9N9GQJ5_9GLOM</name>
<evidence type="ECO:0000256" key="7">
    <source>
        <dbReference type="ARBA" id="ARBA00022840"/>
    </source>
</evidence>
<evidence type="ECO:0000256" key="5">
    <source>
        <dbReference type="ARBA" id="ARBA00022741"/>
    </source>
</evidence>
<proteinExistence type="predicted"/>
<organism evidence="13 14">
    <name type="scientific">Ambispora gerdemannii</name>
    <dbReference type="NCBI Taxonomy" id="144530"/>
    <lineage>
        <taxon>Eukaryota</taxon>
        <taxon>Fungi</taxon>
        <taxon>Fungi incertae sedis</taxon>
        <taxon>Mucoromycota</taxon>
        <taxon>Glomeromycotina</taxon>
        <taxon>Glomeromycetes</taxon>
        <taxon>Archaeosporales</taxon>
        <taxon>Ambisporaceae</taxon>
        <taxon>Ambispora</taxon>
    </lineage>
</organism>
<comment type="subcellular location">
    <subcellularLocation>
        <location evidence="1">Cytoplasm</location>
    </subcellularLocation>
</comment>
<feature type="region of interest" description="Disordered" evidence="9">
    <location>
        <begin position="629"/>
        <end position="650"/>
    </location>
</feature>
<sequence>MTSYFSEDPNDHYEQFRHDPQRSYATQSKALRPKGFQNEKNIQVTSERKHIESNCRKGYHLQMHTNENFSCDYSKHVIEDFNIGQLLGRGGFGDVYKAIAKKGEFRGNEIAIKISSLKPDALQRVYSEAKIHAILSHSSILKLYYSFEDSRYFYMVMELCPNGELYKYIQQRGVPLCEAEVRWVMIQIIEGLLYMHEHGIMHRDLKLSNILLTERNELKIADFGLATNVNERNSEPNTLCGTPNYISPEIISRKPYGLASDVWSLGCMLATILTGRAPFESREVQKTLDRVTKADYELPDTLSKEAKNLINRLLQVKPEKRILLNRILEHPFFDQKLPIIRLRDLSINDQSSKISRNPLDSYKNVKSKRGFSKNAQFNTDRLKPLKQKTKHAFVEILPTGTVFLDFYDDRYLITITKDGGKIDIFERPVGKETPAILVNPIKSYVFDELPIKYLKKYRYAAKFIELVKSKTPKIIFYSPQAKCILMENGPMADFEMWFHNRTMVHHSVGKESLEITIPSSTHKDNFVKHKFTINNKLDLKLPSELLPVFKHMQDCLKQCLDIEKNGILDSSTVHPLILRSSRSQVKNKELDTKINNHRENPLRQARSAPTPELATPAVVSQLPVHVNGSKSDEAGTQYTTNRRHPSSSTYSISFKSTNSCLGEINPVENMTCKYIEGLGWCVRTLDSQFTMLFDDGVKVVLESKNQCLKYSDESKHNNTNKGKVISFPIDHNLPSYAKERLAHFREFAKLFNDP</sequence>
<keyword evidence="3" id="KW-0723">Serine/threonine-protein kinase</keyword>
<comment type="caution">
    <text evidence="13">The sequence shown here is derived from an EMBL/GenBank/DDBJ whole genome shotgun (WGS) entry which is preliminary data.</text>
</comment>
<dbReference type="Pfam" id="PF18409">
    <property type="entry name" value="Plk4_PB2"/>
    <property type="match status" value="1"/>
</dbReference>
<dbReference type="PANTHER" id="PTHR24345:SF91">
    <property type="entry name" value="SERINE_THREONINE-PROTEIN KINASE PLK4"/>
    <property type="match status" value="1"/>
</dbReference>
<dbReference type="AlphaFoldDB" id="A0A9N9GQJ5"/>